<dbReference type="GO" id="GO:0046872">
    <property type="term" value="F:metal ion binding"/>
    <property type="evidence" value="ECO:0007669"/>
    <property type="project" value="UniProtKB-KW"/>
</dbReference>
<keyword evidence="14" id="KW-1185">Reference proteome</keyword>
<evidence type="ECO:0000313" key="13">
    <source>
        <dbReference type="EMBL" id="CBY13652.1"/>
    </source>
</evidence>
<dbReference type="GO" id="GO:0009055">
    <property type="term" value="F:electron transfer activity"/>
    <property type="evidence" value="ECO:0007669"/>
    <property type="project" value="InterPro"/>
</dbReference>
<keyword evidence="5 9" id="KW-0349">Heme</keyword>
<reference evidence="13" key="1">
    <citation type="journal article" date="2010" name="Science">
        <title>Plasticity of animal genome architecture unmasked by rapid evolution of a pelagic tunicate.</title>
        <authorList>
            <person name="Denoeud F."/>
            <person name="Henriet S."/>
            <person name="Mungpakdee S."/>
            <person name="Aury J.M."/>
            <person name="Da Silva C."/>
            <person name="Brinkmann H."/>
            <person name="Mikhaleva J."/>
            <person name="Olsen L.C."/>
            <person name="Jubin C."/>
            <person name="Canestro C."/>
            <person name="Bouquet J.M."/>
            <person name="Danks G."/>
            <person name="Poulain J."/>
            <person name="Campsteijn C."/>
            <person name="Adamski M."/>
            <person name="Cross I."/>
            <person name="Yadetie F."/>
            <person name="Muffato M."/>
            <person name="Louis A."/>
            <person name="Butcher S."/>
            <person name="Tsagkogeorga G."/>
            <person name="Konrad A."/>
            <person name="Singh S."/>
            <person name="Jensen M.F."/>
            <person name="Cong E.H."/>
            <person name="Eikeseth-Otteraa H."/>
            <person name="Noel B."/>
            <person name="Anthouard V."/>
            <person name="Porcel B.M."/>
            <person name="Kachouri-Lafond R."/>
            <person name="Nishino A."/>
            <person name="Ugolini M."/>
            <person name="Chourrout P."/>
            <person name="Nishida H."/>
            <person name="Aasland R."/>
            <person name="Huzurbazar S."/>
            <person name="Westhof E."/>
            <person name="Delsuc F."/>
            <person name="Lehrach H."/>
            <person name="Reinhardt R."/>
            <person name="Weissenbach J."/>
            <person name="Roy S.W."/>
            <person name="Artiguenave F."/>
            <person name="Postlethwait J.H."/>
            <person name="Manak J.R."/>
            <person name="Thompson E.M."/>
            <person name="Jaillon O."/>
            <person name="Du Pasquier L."/>
            <person name="Boudinot P."/>
            <person name="Liberles D.A."/>
            <person name="Volff J.N."/>
            <person name="Philippe H."/>
            <person name="Lenhard B."/>
            <person name="Roest Crollius H."/>
            <person name="Wincker P."/>
            <person name="Chourrout D."/>
        </authorList>
    </citation>
    <scope>NUCLEOTIDE SEQUENCE [LARGE SCALE GENOMIC DNA]</scope>
</reference>
<evidence type="ECO:0000256" key="3">
    <source>
        <dbReference type="ARBA" id="ARBA00006488"/>
    </source>
</evidence>
<comment type="function">
    <text evidence="1 11">Electron carrier protein. The oxidized form of the cytochrome c heme group can accept an electron from the heme group of the cytochrome c1 subunit of cytochrome reductase. Cytochrome c then transfers this electron to the cytochrome oxidase complex, the final protein carrier in the mitochondrial electron-transport chain.</text>
</comment>
<dbReference type="InterPro" id="IPR009056">
    <property type="entry name" value="Cyt_c-like_dom"/>
</dbReference>
<evidence type="ECO:0000256" key="6">
    <source>
        <dbReference type="ARBA" id="ARBA00022723"/>
    </source>
</evidence>
<evidence type="ECO:0000256" key="9">
    <source>
        <dbReference type="PROSITE-ProRule" id="PRU00433"/>
    </source>
</evidence>
<dbReference type="InParanoid" id="E4XVD4"/>
<evidence type="ECO:0000256" key="7">
    <source>
        <dbReference type="ARBA" id="ARBA00022982"/>
    </source>
</evidence>
<comment type="subcellular location">
    <subcellularLocation>
        <location evidence="2">Mitochondrion intermembrane space</location>
    </subcellularLocation>
</comment>
<dbReference type="InterPro" id="IPR036909">
    <property type="entry name" value="Cyt_c-like_dom_sf"/>
</dbReference>
<evidence type="ECO:0000259" key="12">
    <source>
        <dbReference type="PROSITE" id="PS51007"/>
    </source>
</evidence>
<protein>
    <recommendedName>
        <fullName evidence="12">Cytochrome c domain-containing protein</fullName>
    </recommendedName>
</protein>
<dbReference type="OrthoDB" id="449280at2759"/>
<keyword evidence="11" id="KW-0496">Mitochondrion</keyword>
<evidence type="ECO:0000256" key="10">
    <source>
        <dbReference type="RuleBase" id="RU004426"/>
    </source>
</evidence>
<feature type="domain" description="Cytochrome c" evidence="12">
    <location>
        <begin position="1"/>
        <end position="101"/>
    </location>
</feature>
<keyword evidence="8 9" id="KW-0408">Iron</keyword>
<evidence type="ECO:0000256" key="4">
    <source>
        <dbReference type="ARBA" id="ARBA00022448"/>
    </source>
</evidence>
<keyword evidence="6 9" id="KW-0479">Metal-binding</keyword>
<comment type="PTM">
    <text evidence="11">Binds 1 heme group per subunit.</text>
</comment>
<dbReference type="Pfam" id="PF00034">
    <property type="entry name" value="Cytochrom_C"/>
    <property type="match status" value="1"/>
</dbReference>
<evidence type="ECO:0000256" key="1">
    <source>
        <dbReference type="ARBA" id="ARBA00002555"/>
    </source>
</evidence>
<dbReference type="EMBL" id="FN653208">
    <property type="protein sequence ID" value="CBY13652.1"/>
    <property type="molecule type" value="Genomic_DNA"/>
</dbReference>
<dbReference type="SUPFAM" id="SSF46626">
    <property type="entry name" value="Cytochrome c"/>
    <property type="match status" value="1"/>
</dbReference>
<dbReference type="PANTHER" id="PTHR11961">
    <property type="entry name" value="CYTOCHROME C"/>
    <property type="match status" value="1"/>
</dbReference>
<gene>
    <name evidence="13" type="ORF">GSOID_T00005463001</name>
</gene>
<dbReference type="PRINTS" id="PR00604">
    <property type="entry name" value="CYTCHRMECIAB"/>
</dbReference>
<dbReference type="AlphaFoldDB" id="E4XVD4"/>
<keyword evidence="11" id="KW-0679">Respiratory chain</keyword>
<dbReference type="FunFam" id="1.10.760.10:FF:000001">
    <property type="entry name" value="Cytochrome c iso-1"/>
    <property type="match status" value="1"/>
</dbReference>
<dbReference type="InterPro" id="IPR002327">
    <property type="entry name" value="Cyt_c_1A/1B"/>
</dbReference>
<proteinExistence type="inferred from homology"/>
<accession>E4XVD4</accession>
<dbReference type="Proteomes" id="UP000001307">
    <property type="component" value="Unassembled WGS sequence"/>
</dbReference>
<comment type="similarity">
    <text evidence="3 10">Belongs to the cytochrome c family.</text>
</comment>
<dbReference type="Gene3D" id="1.10.760.10">
    <property type="entry name" value="Cytochrome c-like domain"/>
    <property type="match status" value="1"/>
</dbReference>
<name>E4XVD4_OIKDI</name>
<sequence length="104" mass="11740">MSEKKGKKLFIQKCKQCHSFEPGKNNQGPSLAGLFGRQSGTVPAFNYSDANKGAKVTWTEATFDEYITDPKKYIPGTKMNFAGLKKRRDRKNLIAFLKTCTEEK</sequence>
<evidence type="ECO:0000256" key="8">
    <source>
        <dbReference type="ARBA" id="ARBA00023004"/>
    </source>
</evidence>
<dbReference type="GO" id="GO:0020037">
    <property type="term" value="F:heme binding"/>
    <property type="evidence" value="ECO:0007669"/>
    <property type="project" value="InterPro"/>
</dbReference>
<keyword evidence="4 11" id="KW-0813">Transport</keyword>
<dbReference type="GO" id="GO:0005758">
    <property type="term" value="C:mitochondrial intermembrane space"/>
    <property type="evidence" value="ECO:0007669"/>
    <property type="project" value="UniProtKB-SubCell"/>
</dbReference>
<dbReference type="PROSITE" id="PS51007">
    <property type="entry name" value="CYTC"/>
    <property type="match status" value="1"/>
</dbReference>
<keyword evidence="7 11" id="KW-0249">Electron transport</keyword>
<organism evidence="13">
    <name type="scientific">Oikopleura dioica</name>
    <name type="common">Tunicate</name>
    <dbReference type="NCBI Taxonomy" id="34765"/>
    <lineage>
        <taxon>Eukaryota</taxon>
        <taxon>Metazoa</taxon>
        <taxon>Chordata</taxon>
        <taxon>Tunicata</taxon>
        <taxon>Appendicularia</taxon>
        <taxon>Copelata</taxon>
        <taxon>Oikopleuridae</taxon>
        <taxon>Oikopleura</taxon>
    </lineage>
</organism>
<evidence type="ECO:0000256" key="2">
    <source>
        <dbReference type="ARBA" id="ARBA00004569"/>
    </source>
</evidence>
<evidence type="ECO:0000256" key="5">
    <source>
        <dbReference type="ARBA" id="ARBA00022617"/>
    </source>
</evidence>
<evidence type="ECO:0000256" key="11">
    <source>
        <dbReference type="RuleBase" id="RU004427"/>
    </source>
</evidence>
<evidence type="ECO:0000313" key="14">
    <source>
        <dbReference type="Proteomes" id="UP000001307"/>
    </source>
</evidence>